<dbReference type="AlphaFoldDB" id="K7AGF4"/>
<accession>K7AGF4</accession>
<protein>
    <submittedName>
        <fullName evidence="1">Uncharacterized protein</fullName>
    </submittedName>
</protein>
<gene>
    <name evidence="1" type="ORF">GPLA_3446</name>
</gene>
<name>K7AGF4_9ALTE</name>
<organism evidence="1 2">
    <name type="scientific">Paraglaciecola polaris LMG 21857</name>
    <dbReference type="NCBI Taxonomy" id="1129793"/>
    <lineage>
        <taxon>Bacteria</taxon>
        <taxon>Pseudomonadati</taxon>
        <taxon>Pseudomonadota</taxon>
        <taxon>Gammaproteobacteria</taxon>
        <taxon>Alteromonadales</taxon>
        <taxon>Alteromonadaceae</taxon>
        <taxon>Paraglaciecola</taxon>
    </lineage>
</organism>
<reference evidence="2" key="1">
    <citation type="journal article" date="2014" name="Environ. Microbiol.">
        <title>Comparative genomics of the marine bacterial genus Glaciecola reveals the high degree of genomic diversity and genomic characteristic for cold adaptation.</title>
        <authorList>
            <person name="Qin Q.L."/>
            <person name="Xie B.B."/>
            <person name="Yu Y."/>
            <person name="Shu Y.L."/>
            <person name="Rong J.C."/>
            <person name="Zhang Y.J."/>
            <person name="Zhao D.L."/>
            <person name="Chen X.L."/>
            <person name="Zhang X.Y."/>
            <person name="Chen B."/>
            <person name="Zhou B.C."/>
            <person name="Zhang Y.Z."/>
        </authorList>
    </citation>
    <scope>NUCLEOTIDE SEQUENCE [LARGE SCALE GENOMIC DNA]</scope>
    <source>
        <strain evidence="2">LMG 21857</strain>
    </source>
</reference>
<dbReference type="EMBL" id="BAER01000107">
    <property type="protein sequence ID" value="GAC34335.1"/>
    <property type="molecule type" value="Genomic_DNA"/>
</dbReference>
<sequence length="48" mass="5466">MQALASPTLGIIFALFALTETETESKIIISNRKPRKYLCLYKPLRPLD</sequence>
<proteinExistence type="predicted"/>
<comment type="caution">
    <text evidence="1">The sequence shown here is derived from an EMBL/GenBank/DDBJ whole genome shotgun (WGS) entry which is preliminary data.</text>
</comment>
<dbReference type="STRING" id="1129793.GPLA_3446"/>
<keyword evidence="2" id="KW-1185">Reference proteome</keyword>
<dbReference type="Proteomes" id="UP000006322">
    <property type="component" value="Unassembled WGS sequence"/>
</dbReference>
<evidence type="ECO:0000313" key="1">
    <source>
        <dbReference type="EMBL" id="GAC34335.1"/>
    </source>
</evidence>
<evidence type="ECO:0000313" key="2">
    <source>
        <dbReference type="Proteomes" id="UP000006322"/>
    </source>
</evidence>